<dbReference type="Proteomes" id="UP000789759">
    <property type="component" value="Unassembled WGS sequence"/>
</dbReference>
<organism evidence="1 2">
    <name type="scientific">Cetraspora pellucida</name>
    <dbReference type="NCBI Taxonomy" id="1433469"/>
    <lineage>
        <taxon>Eukaryota</taxon>
        <taxon>Fungi</taxon>
        <taxon>Fungi incertae sedis</taxon>
        <taxon>Mucoromycota</taxon>
        <taxon>Glomeromycotina</taxon>
        <taxon>Glomeromycetes</taxon>
        <taxon>Diversisporales</taxon>
        <taxon>Gigasporaceae</taxon>
        <taxon>Cetraspora</taxon>
    </lineage>
</organism>
<sequence>MKAVGNKNKLEEVLLKRANNLAERGNSMSSESKYSKSIFGLIRNSKYDGTNAEIIRDNYEKIQKKGSC</sequence>
<keyword evidence="2" id="KW-1185">Reference proteome</keyword>
<protein>
    <submittedName>
        <fullName evidence="1">24608_t:CDS:1</fullName>
    </submittedName>
</protein>
<dbReference type="EMBL" id="CAJVQA010003883">
    <property type="protein sequence ID" value="CAG8586137.1"/>
    <property type="molecule type" value="Genomic_DNA"/>
</dbReference>
<reference evidence="1" key="1">
    <citation type="submission" date="2021-06" db="EMBL/GenBank/DDBJ databases">
        <authorList>
            <person name="Kallberg Y."/>
            <person name="Tangrot J."/>
            <person name="Rosling A."/>
        </authorList>
    </citation>
    <scope>NUCLEOTIDE SEQUENCE</scope>
    <source>
        <strain evidence="1">FL966</strain>
    </source>
</reference>
<accession>A0A9N9C1U0</accession>
<dbReference type="AlphaFoldDB" id="A0A9N9C1U0"/>
<comment type="caution">
    <text evidence="1">The sequence shown here is derived from an EMBL/GenBank/DDBJ whole genome shotgun (WGS) entry which is preliminary data.</text>
</comment>
<proteinExistence type="predicted"/>
<name>A0A9N9C1U0_9GLOM</name>
<evidence type="ECO:0000313" key="1">
    <source>
        <dbReference type="EMBL" id="CAG8586137.1"/>
    </source>
</evidence>
<gene>
    <name evidence="1" type="ORF">CPELLU_LOCUS6322</name>
</gene>
<evidence type="ECO:0000313" key="2">
    <source>
        <dbReference type="Proteomes" id="UP000789759"/>
    </source>
</evidence>